<dbReference type="OrthoDB" id="1430047at2"/>
<keyword evidence="1" id="KW-0732">Signal</keyword>
<sequence>MRRVGFLLICAFQMLFLVGCQEAIDVDLPPTEERLVVDALMRIPDNDTFLVEAYLKLTRTASYYADTIPTVSDALVSLTTSNETYTLQPEENGFYSTVLPRSELTTGNVILNIEYEGELYEASTQYFPAVPIDSVVQGEESLFSEDETEVVITYTDLANEDNFYLFDLDKGQFLASEDTFYKDRQFSFSYFYEDLNVQDTLDIDLIGINKPFFDYMTVLLNQTGQASGNPFVPPPSTVRGNIVNTTNKEHYPLGYFAIGAVYSASIIIE</sequence>
<dbReference type="eggNOG" id="ENOG50300JA">
    <property type="taxonomic scope" value="Bacteria"/>
</dbReference>
<evidence type="ECO:0000313" key="3">
    <source>
        <dbReference type="Proteomes" id="UP000001601"/>
    </source>
</evidence>
<feature type="chain" id="PRO_5002663960" description="DUF4249 domain-containing protein" evidence="1">
    <location>
        <begin position="24"/>
        <end position="269"/>
    </location>
</feature>
<name>A3XMA5_LEEBM</name>
<evidence type="ECO:0008006" key="4">
    <source>
        <dbReference type="Google" id="ProtNLM"/>
    </source>
</evidence>
<evidence type="ECO:0000313" key="2">
    <source>
        <dbReference type="EMBL" id="EAQ49320.1"/>
    </source>
</evidence>
<keyword evidence="3" id="KW-1185">Reference proteome</keyword>
<dbReference type="EMBL" id="AANC01000005">
    <property type="protein sequence ID" value="EAQ49320.1"/>
    <property type="molecule type" value="Genomic_DNA"/>
</dbReference>
<organism evidence="2 3">
    <name type="scientific">Leeuwenhoekiella blandensis (strain CECT 7118 / CCUG 51940 / KCTC 22103 / MED217)</name>
    <name type="common">Flavobacterium sp. (strain MED217)</name>
    <dbReference type="NCBI Taxonomy" id="398720"/>
    <lineage>
        <taxon>Bacteria</taxon>
        <taxon>Pseudomonadati</taxon>
        <taxon>Bacteroidota</taxon>
        <taxon>Flavobacteriia</taxon>
        <taxon>Flavobacteriales</taxon>
        <taxon>Flavobacteriaceae</taxon>
        <taxon>Leeuwenhoekiella</taxon>
    </lineage>
</organism>
<dbReference type="AlphaFoldDB" id="A3XMA5"/>
<reference evidence="2 3" key="1">
    <citation type="journal article" date="2007" name="Nature">
        <title>Light stimulates growth of proteorhodopsin-containing marine Flavobacteria.</title>
        <authorList>
            <person name="Gomez-Consarnau L."/>
            <person name="Gonzalez J.M."/>
            <person name="Coll-Llado M."/>
            <person name="Gourdon P."/>
            <person name="Pascher T."/>
            <person name="Neutze R."/>
            <person name="Pedros-Alio C."/>
            <person name="Pinhassi J."/>
        </authorList>
    </citation>
    <scope>NUCLEOTIDE SEQUENCE [LARGE SCALE GENOMIC DNA]</scope>
    <source>
        <strain evidence="2 3">MED217</strain>
    </source>
</reference>
<dbReference type="HOGENOM" id="CLU_079066_0_1_10"/>
<dbReference type="InterPro" id="IPR025345">
    <property type="entry name" value="DUF4249"/>
</dbReference>
<comment type="caution">
    <text evidence="2">The sequence shown here is derived from an EMBL/GenBank/DDBJ whole genome shotgun (WGS) entry which is preliminary data.</text>
</comment>
<dbReference type="STRING" id="398720.MED217_07941"/>
<gene>
    <name evidence="2" type="ORF">MED217_07941</name>
</gene>
<evidence type="ECO:0000256" key="1">
    <source>
        <dbReference type="SAM" id="SignalP"/>
    </source>
</evidence>
<dbReference type="PROSITE" id="PS51257">
    <property type="entry name" value="PROKAR_LIPOPROTEIN"/>
    <property type="match status" value="1"/>
</dbReference>
<accession>A3XMA5</accession>
<dbReference type="Pfam" id="PF14054">
    <property type="entry name" value="DUF4249"/>
    <property type="match status" value="1"/>
</dbReference>
<dbReference type="Proteomes" id="UP000001601">
    <property type="component" value="Unassembled WGS sequence"/>
</dbReference>
<proteinExistence type="predicted"/>
<protein>
    <recommendedName>
        <fullName evidence="4">DUF4249 domain-containing protein</fullName>
    </recommendedName>
</protein>
<feature type="signal peptide" evidence="1">
    <location>
        <begin position="1"/>
        <end position="23"/>
    </location>
</feature>